<dbReference type="InterPro" id="IPR004184">
    <property type="entry name" value="PFL_dom"/>
</dbReference>
<dbReference type="GO" id="GO:0005829">
    <property type="term" value="C:cytosol"/>
    <property type="evidence" value="ECO:0007669"/>
    <property type="project" value="TreeGrafter"/>
</dbReference>
<dbReference type="AlphaFoldDB" id="A0A544QY59"/>
<dbReference type="InterPro" id="IPR051215">
    <property type="entry name" value="GRE"/>
</dbReference>
<reference evidence="7 8" key="1">
    <citation type="submission" date="2019-02" db="EMBL/GenBank/DDBJ databases">
        <title>Peptostreptococcaceae bacterium ZHW00191 nov., a new bacterium isolated from the human gut.</title>
        <authorList>
            <person name="Zhou H.-W."/>
            <person name="Chen X.-J."/>
        </authorList>
    </citation>
    <scope>NUCLEOTIDE SEQUENCE [LARGE SCALE GENOMIC DNA]</scope>
    <source>
        <strain evidence="7 8">ZHW00191</strain>
    </source>
</reference>
<dbReference type="Pfam" id="PF01228">
    <property type="entry name" value="Gly_radical"/>
    <property type="match status" value="1"/>
</dbReference>
<evidence type="ECO:0000259" key="6">
    <source>
        <dbReference type="PROSITE" id="PS51554"/>
    </source>
</evidence>
<comment type="caution">
    <text evidence="7">The sequence shown here is derived from an EMBL/GenBank/DDBJ whole genome shotgun (WGS) entry which is preliminary data.</text>
</comment>
<dbReference type="PANTHER" id="PTHR43641:SF2">
    <property type="entry name" value="DEHYDRATASE YBIW-RELATED"/>
    <property type="match status" value="1"/>
</dbReference>
<evidence type="ECO:0000256" key="2">
    <source>
        <dbReference type="ARBA" id="ARBA00023239"/>
    </source>
</evidence>
<dbReference type="OrthoDB" id="9803969at2"/>
<keyword evidence="8" id="KW-1185">Reference proteome</keyword>
<organism evidence="7 8">
    <name type="scientific">Peptacetobacter hominis</name>
    <dbReference type="NCBI Taxonomy" id="2743610"/>
    <lineage>
        <taxon>Bacteria</taxon>
        <taxon>Bacillati</taxon>
        <taxon>Bacillota</taxon>
        <taxon>Clostridia</taxon>
        <taxon>Peptostreptococcales</taxon>
        <taxon>Peptostreptococcaceae</taxon>
        <taxon>Peptacetobacter</taxon>
    </lineage>
</organism>
<dbReference type="GO" id="GO:0016829">
    <property type="term" value="F:lyase activity"/>
    <property type="evidence" value="ECO:0007669"/>
    <property type="project" value="UniProtKB-KW"/>
</dbReference>
<feature type="modified residue" description="Glycine radical" evidence="3">
    <location>
        <position position="734"/>
    </location>
</feature>
<dbReference type="Gene3D" id="3.20.70.20">
    <property type="match status" value="1"/>
</dbReference>
<keyword evidence="7" id="KW-0670">Pyruvate</keyword>
<feature type="coiled-coil region" evidence="4">
    <location>
        <begin position="187"/>
        <end position="217"/>
    </location>
</feature>
<dbReference type="InterPro" id="IPR001150">
    <property type="entry name" value="Gly_radical"/>
</dbReference>
<dbReference type="PROSITE" id="PS51554">
    <property type="entry name" value="PFL"/>
    <property type="match status" value="1"/>
</dbReference>
<evidence type="ECO:0000256" key="4">
    <source>
        <dbReference type="SAM" id="Coils"/>
    </source>
</evidence>
<evidence type="ECO:0000313" key="7">
    <source>
        <dbReference type="EMBL" id="TQQ85656.1"/>
    </source>
</evidence>
<proteinExistence type="predicted"/>
<gene>
    <name evidence="7" type="ORF">EXD82_00110</name>
</gene>
<feature type="domain" description="PFL" evidence="6">
    <location>
        <begin position="3"/>
        <end position="634"/>
    </location>
</feature>
<accession>A0A544QY59</accession>
<dbReference type="Proteomes" id="UP000317863">
    <property type="component" value="Unassembled WGS sequence"/>
</dbReference>
<evidence type="ECO:0000256" key="1">
    <source>
        <dbReference type="ARBA" id="ARBA00022818"/>
    </source>
</evidence>
<dbReference type="InterPro" id="IPR019777">
    <property type="entry name" value="Form_AcTrfase_GR_CS"/>
</dbReference>
<dbReference type="Pfam" id="PF02901">
    <property type="entry name" value="PFL-like"/>
    <property type="match status" value="1"/>
</dbReference>
<keyword evidence="2 7" id="KW-0456">Lyase</keyword>
<dbReference type="EMBL" id="SGJB01000001">
    <property type="protein sequence ID" value="TQQ85656.1"/>
    <property type="molecule type" value="Genomic_DNA"/>
</dbReference>
<evidence type="ECO:0000256" key="3">
    <source>
        <dbReference type="PROSITE-ProRule" id="PRU00493"/>
    </source>
</evidence>
<keyword evidence="1 3" id="KW-0556">Organic radical</keyword>
<evidence type="ECO:0000259" key="5">
    <source>
        <dbReference type="PROSITE" id="PS51149"/>
    </source>
</evidence>
<sequence length="757" mass="86899">MMARINIDGAQNVEVSKKIPCEKTPLEQLEIMEKYTEMHKKYKDADKSKREIECIKTIFPVLFRSIEDTDLIAGRLDFLPIGFGSVTSIGGVGHYCVFHKLRKFKNLLETEEQKKRVDELYDYWQDNDVKAIYCQDVLNDTTTGRFIDCRYPFMATARLSGMMLNYRKLMNNGINGLIEIIENQEKNEFLEASVEALNLLKDVIERQKELVLEAKKKASTEDRQKDLELMYEDLDYIKENKPETFHQALQLFWIYALCAGVINYGRMDIVLGPYLKRDIERGTITEEDAYRYMKSLWTMIENRRTTVNGRIIVGGYGREDEEACDMFARICLKVCRDTRYVEPQFTLRFNKNTPKDIMDMAYDCIADGATYPTLYNDDVNVPAVEYGMRVDRKTAEQYVPFGCGEFVIQGKSVGTPNTLLNLVKIMQISMNNGYDPMDGIYKAGNVELKKLSDIKTFDELYEQYKKVLDFYFDLSVDAQMYSYEVMNREVSFIFNSILMDDCIGRRKALLDGGVEILGGTNETYGNINASDALFTIKKLVFDEKKYTLEEMNNAALSNFEGYEDMLSDILDVPKYGNDDRECDEMANDLYEYVANGIRDRGIEKNMGYYLIVISNNQTNTDWGHETDASLDGRKKGVYMNPANNPQGGAAKSGPTAVLNSLSRFDAKYHGGSVQNIKFTPRMMKEDKEKVKILFDTYFRKGGCQLMVTVVDHGVLEDAQKHPENYPDLIVRVAGYSAVFVNLTPDIQEELLSRALYD</sequence>
<name>A0A544QY59_9FIRM</name>
<keyword evidence="4" id="KW-0175">Coiled coil</keyword>
<dbReference type="PROSITE" id="PS00850">
    <property type="entry name" value="GLY_RADICAL_1"/>
    <property type="match status" value="1"/>
</dbReference>
<dbReference type="PANTHER" id="PTHR43641">
    <property type="entry name" value="FORMATE ACETYLTRANSFERASE 3-RELATED"/>
    <property type="match status" value="1"/>
</dbReference>
<dbReference type="SUPFAM" id="SSF51998">
    <property type="entry name" value="PFL-like glycyl radical enzymes"/>
    <property type="match status" value="1"/>
</dbReference>
<evidence type="ECO:0000313" key="8">
    <source>
        <dbReference type="Proteomes" id="UP000317863"/>
    </source>
</evidence>
<dbReference type="PROSITE" id="PS51149">
    <property type="entry name" value="GLY_RADICAL_2"/>
    <property type="match status" value="1"/>
</dbReference>
<protein>
    <submittedName>
        <fullName evidence="7">Pyruvate formate-lyase</fullName>
    </submittedName>
</protein>
<feature type="domain" description="Glycine radical" evidence="5">
    <location>
        <begin position="641"/>
        <end position="757"/>
    </location>
</feature>